<organism evidence="1 2">
    <name type="scientific">Ceutorhynchus assimilis</name>
    <name type="common">cabbage seed weevil</name>
    <dbReference type="NCBI Taxonomy" id="467358"/>
    <lineage>
        <taxon>Eukaryota</taxon>
        <taxon>Metazoa</taxon>
        <taxon>Ecdysozoa</taxon>
        <taxon>Arthropoda</taxon>
        <taxon>Hexapoda</taxon>
        <taxon>Insecta</taxon>
        <taxon>Pterygota</taxon>
        <taxon>Neoptera</taxon>
        <taxon>Endopterygota</taxon>
        <taxon>Coleoptera</taxon>
        <taxon>Polyphaga</taxon>
        <taxon>Cucujiformia</taxon>
        <taxon>Curculionidae</taxon>
        <taxon>Ceutorhynchinae</taxon>
        <taxon>Ceutorhynchus</taxon>
    </lineage>
</organism>
<gene>
    <name evidence="1" type="ORF">CEUTPL_LOCUS868</name>
</gene>
<accession>A0A9N9MBF4</accession>
<keyword evidence="2" id="KW-1185">Reference proteome</keyword>
<sequence>MDVLYSRSVPANLISVRRIQEAGMSVIFTETGFVEIKNGNTTMITGHQEADLLTKPLASPQFKELREKIGLQEN</sequence>
<dbReference type="OrthoDB" id="6770508at2759"/>
<reference evidence="1" key="1">
    <citation type="submission" date="2022-01" db="EMBL/GenBank/DDBJ databases">
        <authorList>
            <person name="King R."/>
        </authorList>
    </citation>
    <scope>NUCLEOTIDE SEQUENCE</scope>
</reference>
<name>A0A9N9MBF4_9CUCU</name>
<evidence type="ECO:0000313" key="1">
    <source>
        <dbReference type="EMBL" id="CAG9760132.1"/>
    </source>
</evidence>
<evidence type="ECO:0000313" key="2">
    <source>
        <dbReference type="Proteomes" id="UP001152799"/>
    </source>
</evidence>
<dbReference type="Proteomes" id="UP001152799">
    <property type="component" value="Chromosome 1"/>
</dbReference>
<proteinExistence type="predicted"/>
<dbReference type="EMBL" id="OU892277">
    <property type="protein sequence ID" value="CAG9760132.1"/>
    <property type="molecule type" value="Genomic_DNA"/>
</dbReference>
<protein>
    <submittedName>
        <fullName evidence="1">Uncharacterized protein</fullName>
    </submittedName>
</protein>
<dbReference type="AlphaFoldDB" id="A0A9N9MBF4"/>